<sequence length="154" mass="16732">MALLAIQSAFIAVYDFRTQTIPDLANLMLAGSGILVQLQRPVPFIAIMISMFAFFLFFWSIRTLHWRLTGRIGLGLGDVKMAAAAGAWLPISALPGFIGMAAGTALVAAFAMSLSTRSIQLTRRIPFGPFLALALICCWVLDMATTGWEPIYGF</sequence>
<gene>
    <name evidence="5" type="ORF">Q4481_14815</name>
</gene>
<dbReference type="Gene3D" id="1.20.120.1220">
    <property type="match status" value="1"/>
</dbReference>
<dbReference type="GO" id="GO:0016787">
    <property type="term" value="F:hydrolase activity"/>
    <property type="evidence" value="ECO:0007669"/>
    <property type="project" value="UniProtKB-KW"/>
</dbReference>
<dbReference type="Pfam" id="PF01478">
    <property type="entry name" value="Peptidase_A24"/>
    <property type="match status" value="1"/>
</dbReference>
<dbReference type="Proteomes" id="UP001174932">
    <property type="component" value="Unassembled WGS sequence"/>
</dbReference>
<evidence type="ECO:0000256" key="2">
    <source>
        <dbReference type="RuleBase" id="RU003793"/>
    </source>
</evidence>
<protein>
    <submittedName>
        <fullName evidence="5">A24 family peptidase</fullName>
        <ecNumber evidence="5">3.4.23.-</ecNumber>
    </submittedName>
</protein>
<proteinExistence type="inferred from homology"/>
<keyword evidence="5" id="KW-0378">Hydrolase</keyword>
<evidence type="ECO:0000313" key="5">
    <source>
        <dbReference type="EMBL" id="MDO6965237.1"/>
    </source>
</evidence>
<keyword evidence="3" id="KW-1133">Transmembrane helix</keyword>
<dbReference type="InterPro" id="IPR014032">
    <property type="entry name" value="Peptidase_A24A_bac"/>
</dbReference>
<organism evidence="5 6">
    <name type="scientific">Rhizobium alvei</name>
    <dbReference type="NCBI Taxonomy" id="1132659"/>
    <lineage>
        <taxon>Bacteria</taxon>
        <taxon>Pseudomonadati</taxon>
        <taxon>Pseudomonadota</taxon>
        <taxon>Alphaproteobacteria</taxon>
        <taxon>Hyphomicrobiales</taxon>
        <taxon>Rhizobiaceae</taxon>
        <taxon>Rhizobium/Agrobacterium group</taxon>
        <taxon>Rhizobium</taxon>
    </lineage>
</organism>
<feature type="transmembrane region" description="Helical" evidence="3">
    <location>
        <begin position="127"/>
        <end position="148"/>
    </location>
</feature>
<accession>A0ABT8YNL6</accession>
<dbReference type="EC" id="3.4.23.-" evidence="5"/>
<feature type="domain" description="Prepilin type IV endopeptidase peptidase" evidence="4">
    <location>
        <begin position="3"/>
        <end position="107"/>
    </location>
</feature>
<feature type="transmembrane region" description="Helical" evidence="3">
    <location>
        <begin position="42"/>
        <end position="61"/>
    </location>
</feature>
<evidence type="ECO:0000259" key="4">
    <source>
        <dbReference type="Pfam" id="PF01478"/>
    </source>
</evidence>
<dbReference type="PANTHER" id="PTHR30487">
    <property type="entry name" value="TYPE 4 PREPILIN-LIKE PROTEINS LEADER PEPTIDE-PROCESSING ENZYME"/>
    <property type="match status" value="1"/>
</dbReference>
<keyword evidence="6" id="KW-1185">Reference proteome</keyword>
<dbReference type="EMBL" id="JAUOZU010000009">
    <property type="protein sequence ID" value="MDO6965237.1"/>
    <property type="molecule type" value="Genomic_DNA"/>
</dbReference>
<evidence type="ECO:0000256" key="1">
    <source>
        <dbReference type="ARBA" id="ARBA00005801"/>
    </source>
</evidence>
<comment type="similarity">
    <text evidence="1 2">Belongs to the peptidase A24 family.</text>
</comment>
<keyword evidence="3" id="KW-0472">Membrane</keyword>
<evidence type="ECO:0000313" key="6">
    <source>
        <dbReference type="Proteomes" id="UP001174932"/>
    </source>
</evidence>
<feature type="transmembrane region" description="Helical" evidence="3">
    <location>
        <begin position="97"/>
        <end position="115"/>
    </location>
</feature>
<evidence type="ECO:0000256" key="3">
    <source>
        <dbReference type="SAM" id="Phobius"/>
    </source>
</evidence>
<name>A0ABT8YNL6_9HYPH</name>
<dbReference type="PANTHER" id="PTHR30487:SF0">
    <property type="entry name" value="PREPILIN LEADER PEPTIDASE_N-METHYLTRANSFERASE-RELATED"/>
    <property type="match status" value="1"/>
</dbReference>
<dbReference type="InterPro" id="IPR000045">
    <property type="entry name" value="Prepilin_IV_endopep_pep"/>
</dbReference>
<dbReference type="RefSeq" id="WP_304377168.1">
    <property type="nucleotide sequence ID" value="NZ_JAUOZU010000009.1"/>
</dbReference>
<keyword evidence="3" id="KW-0812">Transmembrane</keyword>
<comment type="caution">
    <text evidence="5">The sequence shown here is derived from an EMBL/GenBank/DDBJ whole genome shotgun (WGS) entry which is preliminary data.</text>
</comment>
<reference evidence="5" key="2">
    <citation type="submission" date="2023-07" db="EMBL/GenBank/DDBJ databases">
        <authorList>
            <person name="Shen H."/>
        </authorList>
    </citation>
    <scope>NUCLEOTIDE SEQUENCE</scope>
    <source>
        <strain evidence="5">TNR-22</strain>
    </source>
</reference>
<dbReference type="PRINTS" id="PR00864">
    <property type="entry name" value="PREPILNPTASE"/>
</dbReference>
<reference evidence="5" key="1">
    <citation type="journal article" date="2015" name="Int. J. Syst. Evol. Microbiol.">
        <title>Rhizobium alvei sp. nov., isolated from a freshwater river.</title>
        <authorList>
            <person name="Sheu S.Y."/>
            <person name="Huang H.W."/>
            <person name="Young C.C."/>
            <person name="Chen W.M."/>
        </authorList>
    </citation>
    <scope>NUCLEOTIDE SEQUENCE</scope>
    <source>
        <strain evidence="5">TNR-22</strain>
    </source>
</reference>
<dbReference type="InterPro" id="IPR050882">
    <property type="entry name" value="Prepilin_peptidase/N-MTase"/>
</dbReference>